<evidence type="ECO:0000256" key="1">
    <source>
        <dbReference type="SAM" id="MobiDB-lite"/>
    </source>
</evidence>
<keyword evidence="3" id="KW-1185">Reference proteome</keyword>
<feature type="compositionally biased region" description="Polar residues" evidence="1">
    <location>
        <begin position="1"/>
        <end position="15"/>
    </location>
</feature>
<evidence type="ECO:0000313" key="2">
    <source>
        <dbReference type="EMBL" id="PBK79942.1"/>
    </source>
</evidence>
<sequence length="123" mass="13373">MTSSSSTRVKSTITNSRRSFSASSTLSSGLPSLSGYSACVPNYLQLSIAYANCSSVADVNCLCPRCDRAFHLHYSPANKFHVQPNSRPDSETCHSPMPKRASYSGDPFPKLLHLSVYEHISGL</sequence>
<organism evidence="2 3">
    <name type="scientific">Armillaria gallica</name>
    <name type="common">Bulbous honey fungus</name>
    <name type="synonym">Armillaria bulbosa</name>
    <dbReference type="NCBI Taxonomy" id="47427"/>
    <lineage>
        <taxon>Eukaryota</taxon>
        <taxon>Fungi</taxon>
        <taxon>Dikarya</taxon>
        <taxon>Basidiomycota</taxon>
        <taxon>Agaricomycotina</taxon>
        <taxon>Agaricomycetes</taxon>
        <taxon>Agaricomycetidae</taxon>
        <taxon>Agaricales</taxon>
        <taxon>Marasmiineae</taxon>
        <taxon>Physalacriaceae</taxon>
        <taxon>Armillaria</taxon>
    </lineage>
</organism>
<reference evidence="3" key="1">
    <citation type="journal article" date="2017" name="Nat. Ecol. Evol.">
        <title>Genome expansion and lineage-specific genetic innovations in the forest pathogenic fungi Armillaria.</title>
        <authorList>
            <person name="Sipos G."/>
            <person name="Prasanna A.N."/>
            <person name="Walter M.C."/>
            <person name="O'Connor E."/>
            <person name="Balint B."/>
            <person name="Krizsan K."/>
            <person name="Kiss B."/>
            <person name="Hess J."/>
            <person name="Varga T."/>
            <person name="Slot J."/>
            <person name="Riley R."/>
            <person name="Boka B."/>
            <person name="Rigling D."/>
            <person name="Barry K."/>
            <person name="Lee J."/>
            <person name="Mihaltcheva S."/>
            <person name="LaButti K."/>
            <person name="Lipzen A."/>
            <person name="Waldron R."/>
            <person name="Moloney N.M."/>
            <person name="Sperisen C."/>
            <person name="Kredics L."/>
            <person name="Vagvoelgyi C."/>
            <person name="Patrignani A."/>
            <person name="Fitzpatrick D."/>
            <person name="Nagy I."/>
            <person name="Doyle S."/>
            <person name="Anderson J.B."/>
            <person name="Grigoriev I.V."/>
            <person name="Gueldener U."/>
            <person name="Muensterkoetter M."/>
            <person name="Nagy L.G."/>
        </authorList>
    </citation>
    <scope>NUCLEOTIDE SEQUENCE [LARGE SCALE GENOMIC DNA]</scope>
    <source>
        <strain evidence="3">Ar21-2</strain>
    </source>
</reference>
<dbReference type="InParanoid" id="A0A2H3CL71"/>
<dbReference type="Proteomes" id="UP000217790">
    <property type="component" value="Unassembled WGS sequence"/>
</dbReference>
<proteinExistence type="predicted"/>
<dbReference type="AlphaFoldDB" id="A0A2H3CL71"/>
<accession>A0A2H3CL71</accession>
<feature type="compositionally biased region" description="Low complexity" evidence="1">
    <location>
        <begin position="16"/>
        <end position="33"/>
    </location>
</feature>
<feature type="region of interest" description="Disordered" evidence="1">
    <location>
        <begin position="82"/>
        <end position="106"/>
    </location>
</feature>
<name>A0A2H3CL71_ARMGA</name>
<gene>
    <name evidence="2" type="ORF">ARMGADRAFT_96531</name>
</gene>
<dbReference type="EMBL" id="KZ293756">
    <property type="protein sequence ID" value="PBK79942.1"/>
    <property type="molecule type" value="Genomic_DNA"/>
</dbReference>
<feature type="region of interest" description="Disordered" evidence="1">
    <location>
        <begin position="1"/>
        <end position="33"/>
    </location>
</feature>
<evidence type="ECO:0000313" key="3">
    <source>
        <dbReference type="Proteomes" id="UP000217790"/>
    </source>
</evidence>
<protein>
    <submittedName>
        <fullName evidence="2">Uncharacterized protein</fullName>
    </submittedName>
</protein>